<protein>
    <submittedName>
        <fullName evidence="2">Uncharacterized protein</fullName>
    </submittedName>
</protein>
<dbReference type="OrthoDB" id="9995227at2759"/>
<dbReference type="AlphaFoldDB" id="A0A9W7A0Z8"/>
<organism evidence="2 3">
    <name type="scientific">Triparma strigata</name>
    <dbReference type="NCBI Taxonomy" id="1606541"/>
    <lineage>
        <taxon>Eukaryota</taxon>
        <taxon>Sar</taxon>
        <taxon>Stramenopiles</taxon>
        <taxon>Ochrophyta</taxon>
        <taxon>Bolidophyceae</taxon>
        <taxon>Parmales</taxon>
        <taxon>Triparmaceae</taxon>
        <taxon>Triparma</taxon>
    </lineage>
</organism>
<keyword evidence="1" id="KW-0472">Membrane</keyword>
<feature type="transmembrane region" description="Helical" evidence="1">
    <location>
        <begin position="79"/>
        <end position="96"/>
    </location>
</feature>
<gene>
    <name evidence="2" type="ORF">TrST_g14171</name>
</gene>
<dbReference type="PANTHER" id="PTHR38446:SF1">
    <property type="entry name" value="BLL0914 PROTEIN"/>
    <property type="match status" value="1"/>
</dbReference>
<dbReference type="PANTHER" id="PTHR38446">
    <property type="entry name" value="BLL0914 PROTEIN"/>
    <property type="match status" value="1"/>
</dbReference>
<dbReference type="Proteomes" id="UP001165085">
    <property type="component" value="Unassembled WGS sequence"/>
</dbReference>
<accession>A0A9W7A0Z8</accession>
<feature type="transmembrane region" description="Helical" evidence="1">
    <location>
        <begin position="56"/>
        <end position="73"/>
    </location>
</feature>
<proteinExistence type="predicted"/>
<reference evidence="3" key="1">
    <citation type="journal article" date="2023" name="Commun. Biol.">
        <title>Genome analysis of Parmales, the sister group of diatoms, reveals the evolutionary specialization of diatoms from phago-mixotrophs to photoautotrophs.</title>
        <authorList>
            <person name="Ban H."/>
            <person name="Sato S."/>
            <person name="Yoshikawa S."/>
            <person name="Yamada K."/>
            <person name="Nakamura Y."/>
            <person name="Ichinomiya M."/>
            <person name="Sato N."/>
            <person name="Blanc-Mathieu R."/>
            <person name="Endo H."/>
            <person name="Kuwata A."/>
            <person name="Ogata H."/>
        </authorList>
    </citation>
    <scope>NUCLEOTIDE SEQUENCE [LARGE SCALE GENOMIC DNA]</scope>
    <source>
        <strain evidence="3">NIES 3701</strain>
    </source>
</reference>
<evidence type="ECO:0000313" key="2">
    <source>
        <dbReference type="EMBL" id="GMH62071.1"/>
    </source>
</evidence>
<dbReference type="InterPro" id="IPR009732">
    <property type="entry name" value="DUF1304"/>
</dbReference>
<keyword evidence="3" id="KW-1185">Reference proteome</keyword>
<feature type="transmembrane region" description="Helical" evidence="1">
    <location>
        <begin position="125"/>
        <end position="146"/>
    </location>
</feature>
<evidence type="ECO:0000313" key="3">
    <source>
        <dbReference type="Proteomes" id="UP001165085"/>
    </source>
</evidence>
<name>A0A9W7A0Z8_9STRA</name>
<keyword evidence="1" id="KW-1133">Transmembrane helix</keyword>
<feature type="transmembrane region" description="Helical" evidence="1">
    <location>
        <begin position="101"/>
        <end position="119"/>
    </location>
</feature>
<sequence length="163" mass="17342">MTAIVTAARGLNIFVGLEHCFFMSLETIFWRTKARSVFRTRSADLNATAGMAAQQGIYNLFLAVGAILSAAIVDHRGLVVYPMFMLWAACFGATSILPKIFLFQGMPALVTVAVALLAFPTKGEALNLTILGVVGAAVLAVGGAYWKKVDEEAKGAAEPMVNN</sequence>
<dbReference type="Pfam" id="PF06993">
    <property type="entry name" value="DUF1304"/>
    <property type="match status" value="1"/>
</dbReference>
<evidence type="ECO:0000256" key="1">
    <source>
        <dbReference type="SAM" id="Phobius"/>
    </source>
</evidence>
<dbReference type="EMBL" id="BRXY01000075">
    <property type="protein sequence ID" value="GMH62071.1"/>
    <property type="molecule type" value="Genomic_DNA"/>
</dbReference>
<keyword evidence="1" id="KW-0812">Transmembrane</keyword>
<comment type="caution">
    <text evidence="2">The sequence shown here is derived from an EMBL/GenBank/DDBJ whole genome shotgun (WGS) entry which is preliminary data.</text>
</comment>